<proteinExistence type="predicted"/>
<accession>A0A5Z7K3C4</accession>
<protein>
    <submittedName>
        <fullName evidence="1">Uncharacterized protein</fullName>
    </submittedName>
</protein>
<comment type="caution">
    <text evidence="1">The sequence shown here is derived from an EMBL/GenBank/DDBJ whole genome shotgun (WGS) entry which is preliminary data.</text>
</comment>
<gene>
    <name evidence="1" type="ORF">DY580_14775</name>
</gene>
<dbReference type="RefSeq" id="WP_084567268.1">
    <property type="nucleotide sequence ID" value="NZ_NABB01000038.1"/>
</dbReference>
<dbReference type="AlphaFoldDB" id="A0A5Z7K3C4"/>
<dbReference type="EMBL" id="AAKMFH010000029">
    <property type="protein sequence ID" value="ECT2645007.1"/>
    <property type="molecule type" value="Genomic_DNA"/>
</dbReference>
<reference evidence="1" key="1">
    <citation type="submission" date="2018-08" db="EMBL/GenBank/DDBJ databases">
        <authorList>
            <consortium name="NARMS: The National Antimicrobial Resistance Monitoring System"/>
        </authorList>
    </citation>
    <scope>NUCLEOTIDE SEQUENCE</scope>
    <source>
        <strain evidence="1">FSIS11812714</strain>
    </source>
</reference>
<evidence type="ECO:0000313" key="1">
    <source>
        <dbReference type="EMBL" id="ECT2645007.1"/>
    </source>
</evidence>
<name>A0A5Z7K3C4_SALTM</name>
<organism evidence="1">
    <name type="scientific">Salmonella typhimurium</name>
    <dbReference type="NCBI Taxonomy" id="90371"/>
    <lineage>
        <taxon>Bacteria</taxon>
        <taxon>Pseudomonadati</taxon>
        <taxon>Pseudomonadota</taxon>
        <taxon>Gammaproteobacteria</taxon>
        <taxon>Enterobacterales</taxon>
        <taxon>Enterobacteriaceae</taxon>
        <taxon>Salmonella</taxon>
    </lineage>
</organism>
<sequence length="89" mass="9421">MDTQPSAEPTLGSTVSSLDNTVTLKGVVEAHQDIQVKVTVNDKDYTASGTFTGTSPTKNPVNKSSGVDEMISLSEATWHSVSVDEENHA</sequence>